<accession>A0A4S3MBM8</accession>
<feature type="chain" id="PRO_5020674323" evidence="2">
    <location>
        <begin position="20"/>
        <end position="232"/>
    </location>
</feature>
<evidence type="ECO:0000256" key="1">
    <source>
        <dbReference type="ARBA" id="ARBA00022729"/>
    </source>
</evidence>
<dbReference type="Pfam" id="PF13517">
    <property type="entry name" value="FG-GAP_3"/>
    <property type="match status" value="1"/>
</dbReference>
<reference evidence="3 4" key="1">
    <citation type="submission" date="2019-04" db="EMBL/GenBank/DDBJ databases">
        <title>Draft genome sequence of Youngimonas vesicularis.</title>
        <authorList>
            <person name="Hameed A."/>
        </authorList>
    </citation>
    <scope>NUCLEOTIDE SEQUENCE [LARGE SCALE GENOMIC DNA]</scope>
    <source>
        <strain evidence="3 4">CC-AMW-E</strain>
    </source>
</reference>
<dbReference type="InterPro" id="IPR013517">
    <property type="entry name" value="FG-GAP"/>
</dbReference>
<dbReference type="OrthoDB" id="58662at2"/>
<gene>
    <name evidence="3" type="ORF">E7681_04185</name>
</gene>
<evidence type="ECO:0000256" key="2">
    <source>
        <dbReference type="SAM" id="SignalP"/>
    </source>
</evidence>
<dbReference type="InterPro" id="IPR028994">
    <property type="entry name" value="Integrin_alpha_N"/>
</dbReference>
<evidence type="ECO:0000313" key="3">
    <source>
        <dbReference type="EMBL" id="THD75661.1"/>
    </source>
</evidence>
<keyword evidence="4" id="KW-1185">Reference proteome</keyword>
<keyword evidence="1 2" id="KW-0732">Signal</keyword>
<proteinExistence type="predicted"/>
<dbReference type="Proteomes" id="UP000306113">
    <property type="component" value="Unassembled WGS sequence"/>
</dbReference>
<dbReference type="EMBL" id="SSMD01000002">
    <property type="protein sequence ID" value="THD75661.1"/>
    <property type="molecule type" value="Genomic_DNA"/>
</dbReference>
<comment type="caution">
    <text evidence="3">The sequence shown here is derived from an EMBL/GenBank/DDBJ whole genome shotgun (WGS) entry which is preliminary data.</text>
</comment>
<dbReference type="SUPFAM" id="SSF69318">
    <property type="entry name" value="Integrin alpha N-terminal domain"/>
    <property type="match status" value="1"/>
</dbReference>
<protein>
    <submittedName>
        <fullName evidence="3">VCBS repeat-containing protein</fullName>
    </submittedName>
</protein>
<organism evidence="3 4">
    <name type="scientific">Thalassobius vesicularis</name>
    <dbReference type="NCBI Taxonomy" id="1294297"/>
    <lineage>
        <taxon>Bacteria</taxon>
        <taxon>Pseudomonadati</taxon>
        <taxon>Pseudomonadota</taxon>
        <taxon>Alphaproteobacteria</taxon>
        <taxon>Rhodobacterales</taxon>
        <taxon>Roseobacteraceae</taxon>
        <taxon>Thalassovita</taxon>
    </lineage>
</organism>
<dbReference type="AlphaFoldDB" id="A0A4S3MBM8"/>
<sequence length="232" mass="24849">MRKIALGLALCLAPVTALAGIVGASYDRPVARYGHDILGDTPEWGALRLRMADGQVRTYVLPGSEIFEDIAPRLADLDGDGTLEVIAVQTSVTQGARLSVWDETGLVAATPYIGRAHRWLAPVGAADLDGDGKIEIAYVEKPHLAKVLKVWRFDAGKLVFVTEQAGLTNHKIGWAFIAGGLRVCAGQVPVMVTASGDWQSVMETVLTRGRLRSEARGAYRGPESLEAALSCR</sequence>
<dbReference type="RefSeq" id="WP_136338024.1">
    <property type="nucleotide sequence ID" value="NZ_SSMD01000002.1"/>
</dbReference>
<name>A0A4S3MBM8_9RHOB</name>
<feature type="signal peptide" evidence="2">
    <location>
        <begin position="1"/>
        <end position="19"/>
    </location>
</feature>
<evidence type="ECO:0000313" key="4">
    <source>
        <dbReference type="Proteomes" id="UP000306113"/>
    </source>
</evidence>